<name>A0A2T3XZ14_9BURK</name>
<evidence type="ECO:0000313" key="6">
    <source>
        <dbReference type="EMBL" id="PTB21738.1"/>
    </source>
</evidence>
<evidence type="ECO:0000313" key="7">
    <source>
        <dbReference type="Proteomes" id="UP000240638"/>
    </source>
</evidence>
<comment type="similarity">
    <text evidence="1">Belongs to the short-chain dehydrogenases/reductases (SDR) family.</text>
</comment>
<dbReference type="InterPro" id="IPR002347">
    <property type="entry name" value="SDR_fam"/>
</dbReference>
<dbReference type="PRINTS" id="PR00081">
    <property type="entry name" value="GDHRDH"/>
</dbReference>
<dbReference type="Pfam" id="PF13561">
    <property type="entry name" value="adh_short_C2"/>
    <property type="match status" value="1"/>
</dbReference>
<protein>
    <submittedName>
        <fullName evidence="6">2,5-dichloro-2,5-cyclohexadiene-1,4-diol dehydrogenase</fullName>
    </submittedName>
</protein>
<evidence type="ECO:0000256" key="5">
    <source>
        <dbReference type="ARBA" id="ARBA00023221"/>
    </source>
</evidence>
<keyword evidence="2" id="KW-0560">Oxidoreductase</keyword>
<proteinExistence type="inferred from homology"/>
<dbReference type="PANTHER" id="PTHR43180">
    <property type="entry name" value="3-OXOACYL-(ACYL-CARRIER-PROTEIN) REDUCTASE (AFU_ORTHOLOGUE AFUA_6G11210)"/>
    <property type="match status" value="1"/>
</dbReference>
<dbReference type="AlphaFoldDB" id="A0A2T3XZ14"/>
<dbReference type="GO" id="GO:0008202">
    <property type="term" value="P:steroid metabolic process"/>
    <property type="evidence" value="ECO:0007669"/>
    <property type="project" value="UniProtKB-KW"/>
</dbReference>
<dbReference type="InterPro" id="IPR020904">
    <property type="entry name" value="Sc_DH/Rdtase_CS"/>
</dbReference>
<gene>
    <name evidence="6" type="ORF">C9I57_03575</name>
</gene>
<sequence>MTPATLCLDREVIRMGRLSGKVAVITGGASGIAYGVVEMYVSEGAKIIVADIQAEKGAQLERRFAGTVYFNACDIRNEEDIARTMAMAEEKFGGLDVVVHAAASVDHKQKIADITVEDWDDGQANLLRSHVMCIKHAVGPMQRRGGGSVILVSSAAAENFSPAASVLYVVCKGAVLYLARWAAFELASCKIRVNAIVPGPFATSMWGQLVGASREVADAMPVHLDEMMAGSQPLPIAGKPQDIAYAATYLGSDEARFVTGAQLAVDGGLSVFRPAVPKEKIMDYLQRAKVQAEEDLRSMGKSA</sequence>
<organism evidence="6 7">
    <name type="scientific">Trinickia symbiotica</name>
    <dbReference type="NCBI Taxonomy" id="863227"/>
    <lineage>
        <taxon>Bacteria</taxon>
        <taxon>Pseudomonadati</taxon>
        <taxon>Pseudomonadota</taxon>
        <taxon>Betaproteobacteria</taxon>
        <taxon>Burkholderiales</taxon>
        <taxon>Burkholderiaceae</taxon>
        <taxon>Trinickia</taxon>
    </lineage>
</organism>
<dbReference type="GO" id="GO:0016491">
    <property type="term" value="F:oxidoreductase activity"/>
    <property type="evidence" value="ECO:0007669"/>
    <property type="project" value="UniProtKB-KW"/>
</dbReference>
<comment type="caution">
    <text evidence="6">The sequence shown here is derived from an EMBL/GenBank/DDBJ whole genome shotgun (WGS) entry which is preliminary data.</text>
</comment>
<dbReference type="CDD" id="cd05233">
    <property type="entry name" value="SDR_c"/>
    <property type="match status" value="1"/>
</dbReference>
<accession>A0A2T3XZ14</accession>
<reference evidence="6 7" key="1">
    <citation type="submission" date="2018-03" db="EMBL/GenBank/DDBJ databases">
        <title>Whole genome analyses suggest that Burkholderia sensu lato contains two further novel genera in the rhizoxinica-symbiotica group Mycetohabitans gen. nov., and Trinickia gen. nov.: implications for the evolution of diazotrophy and nodulation in the Burkholderiaceae.</title>
        <authorList>
            <person name="Estrada De Los Santos P."/>
            <person name="Palmer M."/>
            <person name="Chavez-Ramirez B."/>
            <person name="Steenkamp E.T."/>
            <person name="Hirsch A.M."/>
            <person name="Manyaka P."/>
            <person name="Maluk M."/>
            <person name="Lafos M."/>
            <person name="Crook M."/>
            <person name="Gross E."/>
            <person name="Simon M.F."/>
            <person name="Bueno Dos Reis Junior F."/>
            <person name="Poole P.S."/>
            <person name="Venter S.N."/>
            <person name="James E.K."/>
        </authorList>
    </citation>
    <scope>NUCLEOTIDE SEQUENCE [LARGE SCALE GENOMIC DNA]</scope>
    <source>
        <strain evidence="6 7">JPY-366</strain>
    </source>
</reference>
<dbReference type="PANTHER" id="PTHR43180:SF28">
    <property type="entry name" value="NAD(P)-BINDING ROSSMANN-FOLD SUPERFAMILY PROTEIN"/>
    <property type="match status" value="1"/>
</dbReference>
<keyword evidence="3" id="KW-0520">NAD</keyword>
<dbReference type="InterPro" id="IPR036291">
    <property type="entry name" value="NAD(P)-bd_dom_sf"/>
</dbReference>
<evidence type="ECO:0000256" key="4">
    <source>
        <dbReference type="ARBA" id="ARBA00023098"/>
    </source>
</evidence>
<keyword evidence="5" id="KW-0753">Steroid metabolism</keyword>
<dbReference type="FunFam" id="3.40.50.720:FF:000084">
    <property type="entry name" value="Short-chain dehydrogenase reductase"/>
    <property type="match status" value="1"/>
</dbReference>
<evidence type="ECO:0000256" key="1">
    <source>
        <dbReference type="ARBA" id="ARBA00006484"/>
    </source>
</evidence>
<dbReference type="SUPFAM" id="SSF51735">
    <property type="entry name" value="NAD(P)-binding Rossmann-fold domains"/>
    <property type="match status" value="1"/>
</dbReference>
<evidence type="ECO:0000256" key="2">
    <source>
        <dbReference type="ARBA" id="ARBA00023002"/>
    </source>
</evidence>
<dbReference type="Gene3D" id="3.40.50.720">
    <property type="entry name" value="NAD(P)-binding Rossmann-like Domain"/>
    <property type="match status" value="1"/>
</dbReference>
<keyword evidence="4" id="KW-0443">Lipid metabolism</keyword>
<dbReference type="Proteomes" id="UP000240638">
    <property type="component" value="Unassembled WGS sequence"/>
</dbReference>
<dbReference type="PROSITE" id="PS00061">
    <property type="entry name" value="ADH_SHORT"/>
    <property type="match status" value="1"/>
</dbReference>
<dbReference type="RefSeq" id="WP_107149301.1">
    <property type="nucleotide sequence ID" value="NZ_PYUC01000002.1"/>
</dbReference>
<dbReference type="EMBL" id="PYUC01000002">
    <property type="protein sequence ID" value="PTB21738.1"/>
    <property type="molecule type" value="Genomic_DNA"/>
</dbReference>
<evidence type="ECO:0000256" key="3">
    <source>
        <dbReference type="ARBA" id="ARBA00023027"/>
    </source>
</evidence>